<reference evidence="1" key="1">
    <citation type="journal article" date="2012" name="PLoS Genet.">
        <title>Comparative analysis of the genomes of two field isolates of the rice blast fungus Magnaporthe oryzae.</title>
        <authorList>
            <person name="Xue M."/>
            <person name="Yang J."/>
            <person name="Li Z."/>
            <person name="Hu S."/>
            <person name="Yao N."/>
            <person name="Dean R.A."/>
            <person name="Zhao W."/>
            <person name="Shen M."/>
            <person name="Zhang H."/>
            <person name="Li C."/>
            <person name="Liu L."/>
            <person name="Cao L."/>
            <person name="Xu X."/>
            <person name="Xing Y."/>
            <person name="Hsiang T."/>
            <person name="Zhang Z."/>
            <person name="Xu J.R."/>
            <person name="Peng Y.L."/>
        </authorList>
    </citation>
    <scope>NUCLEOTIDE SEQUENCE [LARGE SCALE GENOMIC DNA]</scope>
    <source>
        <strain evidence="1">P131</strain>
    </source>
</reference>
<dbReference type="AlphaFoldDB" id="L7JAK6"/>
<organism>
    <name type="scientific">Pyricularia oryzae (strain P131)</name>
    <name type="common">Rice blast fungus</name>
    <name type="synonym">Magnaporthe oryzae</name>
    <dbReference type="NCBI Taxonomy" id="1143193"/>
    <lineage>
        <taxon>Eukaryota</taxon>
        <taxon>Fungi</taxon>
        <taxon>Dikarya</taxon>
        <taxon>Ascomycota</taxon>
        <taxon>Pezizomycotina</taxon>
        <taxon>Sordariomycetes</taxon>
        <taxon>Sordariomycetidae</taxon>
        <taxon>Magnaporthales</taxon>
        <taxon>Pyriculariaceae</taxon>
        <taxon>Pyricularia</taxon>
    </lineage>
</organism>
<proteinExistence type="predicted"/>
<dbReference type="EMBL" id="JH794481">
    <property type="protein sequence ID" value="ELQ64560.1"/>
    <property type="molecule type" value="Genomic_DNA"/>
</dbReference>
<gene>
    <name evidence="1" type="ORF">OOW_P131scaffold00602g32</name>
</gene>
<name>L7JAK6_PYRO1</name>
<evidence type="ECO:0000313" key="1">
    <source>
        <dbReference type="EMBL" id="ELQ64560.1"/>
    </source>
</evidence>
<protein>
    <submittedName>
        <fullName evidence="1">Uncharacterized protein</fullName>
    </submittedName>
</protein>
<accession>L7JAK6</accession>
<sequence>MVDADLFTSATTPPYMLEGASPGI</sequence>